<organism evidence="1 2">
    <name type="scientific">Pseudoalteromonas rhizosphaerae</name>
    <dbReference type="NCBI Taxonomy" id="2518973"/>
    <lineage>
        <taxon>Bacteria</taxon>
        <taxon>Pseudomonadati</taxon>
        <taxon>Pseudomonadota</taxon>
        <taxon>Gammaproteobacteria</taxon>
        <taxon>Alteromonadales</taxon>
        <taxon>Pseudoalteromonadaceae</taxon>
        <taxon>Pseudoalteromonas</taxon>
    </lineage>
</organism>
<evidence type="ECO:0000313" key="1">
    <source>
        <dbReference type="EMBL" id="MFK3864962.1"/>
    </source>
</evidence>
<accession>A0ABW8KYU6</accession>
<reference evidence="1 2" key="1">
    <citation type="submission" date="2024-11" db="EMBL/GenBank/DDBJ databases">
        <title>The Natural Products Discovery Center: Release of the First 8490 Sequenced Strains for Exploring Actinobacteria Biosynthetic Diversity.</title>
        <authorList>
            <person name="Kalkreuter E."/>
            <person name="Kautsar S.A."/>
            <person name="Yang D."/>
            <person name="Bader C.D."/>
            <person name="Teijaro C.N."/>
            <person name="Fluegel L."/>
            <person name="Davis C.M."/>
            <person name="Simpson J.R."/>
            <person name="Lauterbach L."/>
            <person name="Steele A.D."/>
            <person name="Gui C."/>
            <person name="Meng S."/>
            <person name="Li G."/>
            <person name="Viehrig K."/>
            <person name="Ye F."/>
            <person name="Su P."/>
            <person name="Kiefer A.F."/>
            <person name="Nichols A."/>
            <person name="Cepeda A.J."/>
            <person name="Yan W."/>
            <person name="Fan B."/>
            <person name="Jiang Y."/>
            <person name="Adhikari A."/>
            <person name="Zheng C.-J."/>
            <person name="Schuster L."/>
            <person name="Cowan T.M."/>
            <person name="Smanski M.J."/>
            <person name="Chevrette M.G."/>
            <person name="De Carvalho L.P.S."/>
            <person name="Shen B."/>
        </authorList>
    </citation>
    <scope>NUCLEOTIDE SEQUENCE [LARGE SCALE GENOMIC DNA]</scope>
    <source>
        <strain evidence="1 2">NPDC078403</strain>
    </source>
</reference>
<evidence type="ECO:0008006" key="3">
    <source>
        <dbReference type="Google" id="ProtNLM"/>
    </source>
</evidence>
<dbReference type="Proteomes" id="UP001620262">
    <property type="component" value="Unassembled WGS sequence"/>
</dbReference>
<keyword evidence="2" id="KW-1185">Reference proteome</keyword>
<protein>
    <recommendedName>
        <fullName evidence="3">SMI1/KNR4 family protein</fullName>
    </recommendedName>
</protein>
<evidence type="ECO:0000313" key="2">
    <source>
        <dbReference type="Proteomes" id="UP001620262"/>
    </source>
</evidence>
<dbReference type="RefSeq" id="WP_182717660.1">
    <property type="nucleotide sequence ID" value="NZ_JBJDOT010000019.1"/>
</dbReference>
<comment type="caution">
    <text evidence="1">The sequence shown here is derived from an EMBL/GenBank/DDBJ whole genome shotgun (WGS) entry which is preliminary data.</text>
</comment>
<gene>
    <name evidence="1" type="ORF">ACI2JU_13960</name>
</gene>
<name>A0ABW8KYU6_9GAMM</name>
<sequence>MNEEQLLEIITNPIPDNYFPVQFLEECKALKELDYISPVVLKEEVVSRCKTIISPQWHSWIEAYFQLVSSGKFPFLWPFRQDMIGFNFREELDDFERDDELFSLGSDPVGDWFVMTNSSGSQVFLSDHHIYDLYDGWKNPNHLVAWALRSALADEHGLAVADIMNAWEQRNDKVELDALKRIISDLN</sequence>
<proteinExistence type="predicted"/>
<dbReference type="EMBL" id="JBJDOT010000019">
    <property type="protein sequence ID" value="MFK3864962.1"/>
    <property type="molecule type" value="Genomic_DNA"/>
</dbReference>